<sequence>MGLFSIRKKMATRQNSAPQISLPDKVSKEPVFAYRGGVLAITLQKAKARFVDSVGPVRIKWNKESRLGITFTDSDDGAIVIKHSDRQPNDVWVGQELLAVNGVPVNGMDFDSVMERLRTCAAPCMLDFTPPPSPVVASAVTGAAATAGIEPGMVLKTINGASISGASLSEVQKMLKAASDKHPCLLAFAPYNDYIRAEGSVMSKLSNMKTHLRNTVCVATVTMVAAFSA</sequence>
<evidence type="ECO:0000313" key="2">
    <source>
        <dbReference type="EMBL" id="DBA01828.1"/>
    </source>
</evidence>
<protein>
    <recommendedName>
        <fullName evidence="1">PDZ domain-containing protein</fullName>
    </recommendedName>
</protein>
<evidence type="ECO:0000259" key="1">
    <source>
        <dbReference type="PROSITE" id="PS50106"/>
    </source>
</evidence>
<accession>A0AAV2Z397</accession>
<proteinExistence type="predicted"/>
<dbReference type="SUPFAM" id="SSF50156">
    <property type="entry name" value="PDZ domain-like"/>
    <property type="match status" value="2"/>
</dbReference>
<evidence type="ECO:0000313" key="3">
    <source>
        <dbReference type="Proteomes" id="UP001146120"/>
    </source>
</evidence>
<dbReference type="PROSITE" id="PS50106">
    <property type="entry name" value="PDZ"/>
    <property type="match status" value="1"/>
</dbReference>
<comment type="caution">
    <text evidence="2">The sequence shown here is derived from an EMBL/GenBank/DDBJ whole genome shotgun (WGS) entry which is preliminary data.</text>
</comment>
<dbReference type="InterPro" id="IPR001478">
    <property type="entry name" value="PDZ"/>
</dbReference>
<reference evidence="2" key="2">
    <citation type="journal article" date="2023" name="Microbiol Resour">
        <title>Decontamination and Annotation of the Draft Genome Sequence of the Oomycete Lagenidium giganteum ARSEF 373.</title>
        <authorList>
            <person name="Morgan W.R."/>
            <person name="Tartar A."/>
        </authorList>
    </citation>
    <scope>NUCLEOTIDE SEQUENCE</scope>
    <source>
        <strain evidence="2">ARSEF 373</strain>
    </source>
</reference>
<name>A0AAV2Z397_9STRA</name>
<dbReference type="SMART" id="SM00228">
    <property type="entry name" value="PDZ"/>
    <property type="match status" value="2"/>
</dbReference>
<reference evidence="2" key="1">
    <citation type="submission" date="2022-11" db="EMBL/GenBank/DDBJ databases">
        <authorList>
            <person name="Morgan W.R."/>
            <person name="Tartar A."/>
        </authorList>
    </citation>
    <scope>NUCLEOTIDE SEQUENCE</scope>
    <source>
        <strain evidence="2">ARSEF 373</strain>
    </source>
</reference>
<feature type="domain" description="PDZ" evidence="1">
    <location>
        <begin position="56"/>
        <end position="132"/>
    </location>
</feature>
<dbReference type="EMBL" id="DAKRPA010000041">
    <property type="protein sequence ID" value="DBA01828.1"/>
    <property type="molecule type" value="Genomic_DNA"/>
</dbReference>
<dbReference type="InterPro" id="IPR036034">
    <property type="entry name" value="PDZ_sf"/>
</dbReference>
<dbReference type="Proteomes" id="UP001146120">
    <property type="component" value="Unassembled WGS sequence"/>
</dbReference>
<dbReference type="Gene3D" id="2.30.42.10">
    <property type="match status" value="2"/>
</dbReference>
<keyword evidence="3" id="KW-1185">Reference proteome</keyword>
<gene>
    <name evidence="2" type="ORF">N0F65_002944</name>
</gene>
<dbReference type="AlphaFoldDB" id="A0AAV2Z397"/>
<organism evidence="2 3">
    <name type="scientific">Lagenidium giganteum</name>
    <dbReference type="NCBI Taxonomy" id="4803"/>
    <lineage>
        <taxon>Eukaryota</taxon>
        <taxon>Sar</taxon>
        <taxon>Stramenopiles</taxon>
        <taxon>Oomycota</taxon>
        <taxon>Peronosporomycetes</taxon>
        <taxon>Pythiales</taxon>
        <taxon>Pythiaceae</taxon>
    </lineage>
</organism>